<gene>
    <name evidence="2" type="ORF">R50_0228</name>
</gene>
<name>A0A6F8ZDG6_9FIRM</name>
<reference evidence="2 3" key="1">
    <citation type="submission" date="2020-02" db="EMBL/GenBank/DDBJ databases">
        <authorList>
            <person name="Hogendoorn C."/>
        </authorList>
    </citation>
    <scope>NUCLEOTIDE SEQUENCE [LARGE SCALE GENOMIC DNA]</scope>
    <source>
        <strain evidence="2">R501</strain>
    </source>
</reference>
<sequence>MDEQPNPSAAFARIAQYIRWTADGLILAVIVLTVLGLLISWAPHVPDPPYFVNHFRAVVEDLFAVVVLLEVRDLLKTLRPLRLLDLVGTFVARKIALTESPTPLLLEVAALAVLLAGRALWMWAEARSGDHLRPHPPAR</sequence>
<keyword evidence="1" id="KW-1133">Transmembrane helix</keyword>
<protein>
    <submittedName>
        <fullName evidence="2">Uncharacterized protein</fullName>
    </submittedName>
</protein>
<evidence type="ECO:0000256" key="1">
    <source>
        <dbReference type="SAM" id="Phobius"/>
    </source>
</evidence>
<dbReference type="AlphaFoldDB" id="A0A6F8ZDG6"/>
<keyword evidence="1" id="KW-0472">Membrane</keyword>
<dbReference type="Proteomes" id="UP000503399">
    <property type="component" value="Chromosome"/>
</dbReference>
<keyword evidence="1" id="KW-0812">Transmembrane</keyword>
<organism evidence="2 3">
    <name type="scientific">Candidatus Hydrogenisulfobacillus filiaventi</name>
    <dbReference type="NCBI Taxonomy" id="2707344"/>
    <lineage>
        <taxon>Bacteria</taxon>
        <taxon>Bacillati</taxon>
        <taxon>Bacillota</taxon>
        <taxon>Clostridia</taxon>
        <taxon>Eubacteriales</taxon>
        <taxon>Clostridiales Family XVII. Incertae Sedis</taxon>
        <taxon>Candidatus Hydrogenisulfobacillus</taxon>
    </lineage>
</organism>
<evidence type="ECO:0000313" key="2">
    <source>
        <dbReference type="EMBL" id="CAB1127734.1"/>
    </source>
</evidence>
<dbReference type="EMBL" id="LR778114">
    <property type="protein sequence ID" value="CAB1127734.1"/>
    <property type="molecule type" value="Genomic_DNA"/>
</dbReference>
<feature type="transmembrane region" description="Helical" evidence="1">
    <location>
        <begin position="104"/>
        <end position="124"/>
    </location>
</feature>
<evidence type="ECO:0000313" key="3">
    <source>
        <dbReference type="Proteomes" id="UP000503399"/>
    </source>
</evidence>
<dbReference type="KEGG" id="hfv:R50_0228"/>
<feature type="transmembrane region" description="Helical" evidence="1">
    <location>
        <begin position="20"/>
        <end position="42"/>
    </location>
</feature>
<keyword evidence="3" id="KW-1185">Reference proteome</keyword>
<accession>A0A6F8ZDG6</accession>
<proteinExistence type="predicted"/>